<keyword evidence="1" id="KW-0472">Membrane</keyword>
<dbReference type="AlphaFoldDB" id="A0A4P8XY93"/>
<organism evidence="2 3">
    <name type="scientific">Ruminococcus bovis</name>
    <dbReference type="NCBI Taxonomy" id="2564099"/>
    <lineage>
        <taxon>Bacteria</taxon>
        <taxon>Bacillati</taxon>
        <taxon>Bacillota</taxon>
        <taxon>Clostridia</taxon>
        <taxon>Eubacteriales</taxon>
        <taxon>Oscillospiraceae</taxon>
        <taxon>Ruminococcus</taxon>
    </lineage>
</organism>
<evidence type="ECO:0000313" key="2">
    <source>
        <dbReference type="EMBL" id="QCT07169.1"/>
    </source>
</evidence>
<keyword evidence="1" id="KW-0812">Transmembrane</keyword>
<evidence type="ECO:0000313" key="3">
    <source>
        <dbReference type="Proteomes" id="UP000301475"/>
    </source>
</evidence>
<keyword evidence="1" id="KW-1133">Transmembrane helix</keyword>
<dbReference type="RefSeq" id="WP_138157216.1">
    <property type="nucleotide sequence ID" value="NZ_CP039381.1"/>
</dbReference>
<accession>A0A4P8XY93</accession>
<sequence length="166" mass="18869">MNQRVQEFINQQKIQAEYNKNMEKAKVLNDLGLYDKEYSENPAWSEKYPEYEYDQVTHQGKYFRKIPISVTDEEYAEILKYSNIAINQDENNGTKSGSNSIATVFTVIAVIIFIAGFFVGLFLGEEIGYKFSIGVASICWGSSFLSGMLMLGFAEIIKLLNAIKNK</sequence>
<feature type="transmembrane region" description="Helical" evidence="1">
    <location>
        <begin position="135"/>
        <end position="157"/>
    </location>
</feature>
<name>A0A4P8XY93_9FIRM</name>
<proteinExistence type="predicted"/>
<feature type="transmembrane region" description="Helical" evidence="1">
    <location>
        <begin position="101"/>
        <end position="123"/>
    </location>
</feature>
<evidence type="ECO:0000256" key="1">
    <source>
        <dbReference type="SAM" id="Phobius"/>
    </source>
</evidence>
<gene>
    <name evidence="2" type="ORF">E5Z56_07255</name>
</gene>
<dbReference type="KEGG" id="ruj:E5Z56_07255"/>
<keyword evidence="3" id="KW-1185">Reference proteome</keyword>
<protein>
    <submittedName>
        <fullName evidence="2">Uncharacterized protein</fullName>
    </submittedName>
</protein>
<dbReference type="EMBL" id="CP039381">
    <property type="protein sequence ID" value="QCT07169.1"/>
    <property type="molecule type" value="Genomic_DNA"/>
</dbReference>
<dbReference type="Proteomes" id="UP000301475">
    <property type="component" value="Chromosome"/>
</dbReference>
<reference evidence="2 3" key="1">
    <citation type="submission" date="2019-04" db="EMBL/GenBank/DDBJ databases">
        <authorList>
            <person name="Embree M."/>
            <person name="Gaffney J.R."/>
        </authorList>
    </citation>
    <scope>NUCLEOTIDE SEQUENCE [LARGE SCALE GENOMIC DNA]</scope>
    <source>
        <strain evidence="2 3">JE7A12</strain>
    </source>
</reference>